<keyword evidence="2" id="KW-1185">Reference proteome</keyword>
<gene>
    <name evidence="1" type="ORF">CCR75_007164</name>
</gene>
<dbReference type="GeneID" id="94350899"/>
<accession>A0A976IG85</accession>
<evidence type="ECO:0000313" key="2">
    <source>
        <dbReference type="Proteomes" id="UP000294530"/>
    </source>
</evidence>
<dbReference type="KEGG" id="blac:94350899"/>
<comment type="caution">
    <text evidence="1">The sequence shown here is derived from an EMBL/GenBank/DDBJ whole genome shotgun (WGS) entry which is preliminary data.</text>
</comment>
<dbReference type="Proteomes" id="UP000294530">
    <property type="component" value="Unassembled WGS sequence"/>
</dbReference>
<protein>
    <submittedName>
        <fullName evidence="1">Uncharacterized protein</fullName>
    </submittedName>
</protein>
<dbReference type="EMBL" id="SHOA02000001">
    <property type="protein sequence ID" value="TDH70651.1"/>
    <property type="molecule type" value="Genomic_DNA"/>
</dbReference>
<dbReference type="AlphaFoldDB" id="A0A976IG85"/>
<organism evidence="1 2">
    <name type="scientific">Bremia lactucae</name>
    <name type="common">Lettuce downy mildew</name>
    <dbReference type="NCBI Taxonomy" id="4779"/>
    <lineage>
        <taxon>Eukaryota</taxon>
        <taxon>Sar</taxon>
        <taxon>Stramenopiles</taxon>
        <taxon>Oomycota</taxon>
        <taxon>Peronosporomycetes</taxon>
        <taxon>Peronosporales</taxon>
        <taxon>Peronosporaceae</taxon>
        <taxon>Bremia</taxon>
    </lineage>
</organism>
<proteinExistence type="predicted"/>
<evidence type="ECO:0000313" key="1">
    <source>
        <dbReference type="EMBL" id="TDH70651.1"/>
    </source>
</evidence>
<name>A0A976IG85_BRELC</name>
<dbReference type="OrthoDB" id="92309at2759"/>
<sequence length="284" mass="32481">MKTFTPSQYFSALSPPVDFEMLCESLALWSLELTSELYNYAIASGPTLLIQFKQSKEIKTTIFDANFRFWRWLQQLYLHHSATNLWQLAVPQTQEASVSPQFLNEIFERFDDVRTQLQLIHAAVDDICSKEKQAATKLSCLQEQLRQLSTCHCELKSPSYRSLREPVPTNRSVGDRMIEAKRKAVELQLSRLEVPMEMTRPRATLQEDSSAVLYWIEKSMEGGVPLSIDDRNKQLVLEPSRNDETQLVAASLDIAPPCLSRTSASAQQPPLDIAKFYQILAREH</sequence>
<dbReference type="RefSeq" id="XP_067820150.1">
    <property type="nucleotide sequence ID" value="XM_067965228.1"/>
</dbReference>
<reference evidence="1 2" key="1">
    <citation type="journal article" date="2021" name="Genome Biol.">
        <title>AFLAP: assembly-free linkage analysis pipeline using k-mers from genome sequencing data.</title>
        <authorList>
            <person name="Fletcher K."/>
            <person name="Zhang L."/>
            <person name="Gil J."/>
            <person name="Han R."/>
            <person name="Cavanaugh K."/>
            <person name="Michelmore R."/>
        </authorList>
    </citation>
    <scope>NUCLEOTIDE SEQUENCE [LARGE SCALE GENOMIC DNA]</scope>
    <source>
        <strain evidence="1 2">SF5</strain>
    </source>
</reference>